<dbReference type="OrthoDB" id="7874534at2"/>
<evidence type="ECO:0000256" key="8">
    <source>
        <dbReference type="ARBA" id="ARBA00022692"/>
    </source>
</evidence>
<evidence type="ECO:0000256" key="6">
    <source>
        <dbReference type="ARBA" id="ARBA00022475"/>
    </source>
</evidence>
<evidence type="ECO:0000256" key="2">
    <source>
        <dbReference type="ARBA" id="ARBA00004377"/>
    </source>
</evidence>
<evidence type="ECO:0000256" key="1">
    <source>
        <dbReference type="ARBA" id="ARBA00002442"/>
    </source>
</evidence>
<reference evidence="14" key="1">
    <citation type="submission" date="2018-05" db="EMBL/GenBank/DDBJ databases">
        <authorList>
            <person name="Du Z."/>
            <person name="Wang X."/>
        </authorList>
    </citation>
    <scope>NUCLEOTIDE SEQUENCE [LARGE SCALE GENOMIC DNA]</scope>
    <source>
        <strain evidence="14">WDS4C29</strain>
    </source>
</reference>
<dbReference type="GO" id="GO:0005886">
    <property type="term" value="C:plasma membrane"/>
    <property type="evidence" value="ECO:0007669"/>
    <property type="project" value="UniProtKB-SubCell"/>
</dbReference>
<name>A0A2V1PBE6_9RHOB</name>
<keyword evidence="11 12" id="KW-0472">Membrane</keyword>
<dbReference type="RefSeq" id="WP_109386583.1">
    <property type="nucleotide sequence ID" value="NZ_QETF01000002.1"/>
</dbReference>
<dbReference type="GO" id="GO:0017004">
    <property type="term" value="P:cytochrome complex assembly"/>
    <property type="evidence" value="ECO:0007669"/>
    <property type="project" value="UniProtKB-KW"/>
</dbReference>
<keyword evidence="8 12" id="KW-0812">Transmembrane</keyword>
<dbReference type="EMBL" id="QETF01000002">
    <property type="protein sequence ID" value="PWG18312.1"/>
    <property type="molecule type" value="Genomic_DNA"/>
</dbReference>
<gene>
    <name evidence="13" type="primary">ccmD</name>
    <name evidence="13" type="ORF">DFK10_03440</name>
</gene>
<keyword evidence="9 12" id="KW-0201">Cytochrome c-type biogenesis</keyword>
<evidence type="ECO:0000313" key="14">
    <source>
        <dbReference type="Proteomes" id="UP000245293"/>
    </source>
</evidence>
<keyword evidence="6 12" id="KW-1003">Cell membrane</keyword>
<dbReference type="AlphaFoldDB" id="A0A2V1PBE6"/>
<comment type="subcellular location">
    <subcellularLocation>
        <location evidence="2 12">Cell inner membrane</location>
        <topology evidence="2 12">Single-pass membrane protein</topology>
    </subcellularLocation>
</comment>
<evidence type="ECO:0000313" key="13">
    <source>
        <dbReference type="EMBL" id="PWG18312.1"/>
    </source>
</evidence>
<evidence type="ECO:0000256" key="10">
    <source>
        <dbReference type="ARBA" id="ARBA00022989"/>
    </source>
</evidence>
<accession>A0A2V1PBE6</accession>
<comment type="function">
    <text evidence="1 12">Required for the export of heme to the periplasm for the biogenesis of c-type cytochromes.</text>
</comment>
<evidence type="ECO:0000256" key="12">
    <source>
        <dbReference type="RuleBase" id="RU363101"/>
    </source>
</evidence>
<comment type="similarity">
    <text evidence="3 12">Belongs to the CcmD/CycX/HelD family.</text>
</comment>
<keyword evidence="5 12" id="KW-0813">Transport</keyword>
<evidence type="ECO:0000256" key="7">
    <source>
        <dbReference type="ARBA" id="ARBA00022519"/>
    </source>
</evidence>
<evidence type="ECO:0000256" key="9">
    <source>
        <dbReference type="ARBA" id="ARBA00022748"/>
    </source>
</evidence>
<evidence type="ECO:0000256" key="11">
    <source>
        <dbReference type="ARBA" id="ARBA00023136"/>
    </source>
</evidence>
<dbReference type="Proteomes" id="UP000245293">
    <property type="component" value="Unassembled WGS sequence"/>
</dbReference>
<keyword evidence="10 12" id="KW-1133">Transmembrane helix</keyword>
<evidence type="ECO:0000256" key="5">
    <source>
        <dbReference type="ARBA" id="ARBA00022448"/>
    </source>
</evidence>
<keyword evidence="14" id="KW-1185">Reference proteome</keyword>
<feature type="transmembrane region" description="Helical" evidence="12">
    <location>
        <begin position="12"/>
        <end position="31"/>
    </location>
</feature>
<organism evidence="13 14">
    <name type="scientific">Salibaculum griseiflavum</name>
    <dbReference type="NCBI Taxonomy" id="1914409"/>
    <lineage>
        <taxon>Bacteria</taxon>
        <taxon>Pseudomonadati</taxon>
        <taxon>Pseudomonadota</taxon>
        <taxon>Alphaproteobacteria</taxon>
        <taxon>Rhodobacterales</taxon>
        <taxon>Roseobacteraceae</taxon>
        <taxon>Salibaculum</taxon>
    </lineage>
</organism>
<dbReference type="GO" id="GO:0015886">
    <property type="term" value="P:heme transport"/>
    <property type="evidence" value="ECO:0007669"/>
    <property type="project" value="InterPro"/>
</dbReference>
<sequence length="53" mass="5844">MMPDLGKYVVEVLSAYAVSIVLLLGLVWISVRAARKARETLAAVEARKEKRDG</sequence>
<dbReference type="NCBIfam" id="TIGR03141">
    <property type="entry name" value="cytochro_ccmD"/>
    <property type="match status" value="1"/>
</dbReference>
<comment type="caution">
    <text evidence="13">The sequence shown here is derived from an EMBL/GenBank/DDBJ whole genome shotgun (WGS) entry which is preliminary data.</text>
</comment>
<proteinExistence type="inferred from homology"/>
<dbReference type="InterPro" id="IPR007078">
    <property type="entry name" value="Haem_export_protD_CcmD"/>
</dbReference>
<protein>
    <recommendedName>
        <fullName evidence="4 12">Heme exporter protein D</fullName>
    </recommendedName>
</protein>
<evidence type="ECO:0000256" key="4">
    <source>
        <dbReference type="ARBA" id="ARBA00016461"/>
    </source>
</evidence>
<evidence type="ECO:0000256" key="3">
    <source>
        <dbReference type="ARBA" id="ARBA00008741"/>
    </source>
</evidence>
<dbReference type="Pfam" id="PF04995">
    <property type="entry name" value="CcmD"/>
    <property type="match status" value="1"/>
</dbReference>
<keyword evidence="7 12" id="KW-0997">Cell inner membrane</keyword>